<dbReference type="PANTHER" id="PTHR46797:SF1">
    <property type="entry name" value="METHYLPHOSPHONATE SYNTHASE"/>
    <property type="match status" value="1"/>
</dbReference>
<sequence length="194" mass="22232">MQEDIIIQISNKIKEKRKSKGITVQELADKADVSKGLISQIENNRTVPSLLVLVNIIRALNLDMNEFFNDINQNKQAAKVLIIKKDQYQGFEKENAKGFFYKRVLTRNIKGGPTDIVLLELKPGARRNQIVKTDAYEYKYVIQGTVEYLINNEKYILESGDSIFFDGRLGHKPSNIGDDTALLLVVYFFQENEK</sequence>
<reference evidence="4" key="1">
    <citation type="submission" date="2024-03" db="EMBL/GenBank/DDBJ databases">
        <title>Chitinophaga horti sp. nov., isolated from garden soil.</title>
        <authorList>
            <person name="Lee D.S."/>
            <person name="Han D.M."/>
            <person name="Baek J.H."/>
            <person name="Choi D.G."/>
            <person name="Jeon J.H."/>
            <person name="Jeon C.O."/>
        </authorList>
    </citation>
    <scope>NUCLEOTIDE SEQUENCE [LARGE SCALE GENOMIC DNA]</scope>
    <source>
        <strain evidence="4">GPA1</strain>
    </source>
</reference>
<dbReference type="InterPro" id="IPR001387">
    <property type="entry name" value="Cro/C1-type_HTH"/>
</dbReference>
<dbReference type="Gene3D" id="2.60.120.10">
    <property type="entry name" value="Jelly Rolls"/>
    <property type="match status" value="1"/>
</dbReference>
<keyword evidence="4" id="KW-1185">Reference proteome</keyword>
<organism evidence="3 4">
    <name type="scientific">Chitinophaga pollutisoli</name>
    <dbReference type="NCBI Taxonomy" id="3133966"/>
    <lineage>
        <taxon>Bacteria</taxon>
        <taxon>Pseudomonadati</taxon>
        <taxon>Bacteroidota</taxon>
        <taxon>Chitinophagia</taxon>
        <taxon>Chitinophagales</taxon>
        <taxon>Chitinophagaceae</taxon>
        <taxon>Chitinophaga</taxon>
    </lineage>
</organism>
<dbReference type="Pfam" id="PF07883">
    <property type="entry name" value="Cupin_2"/>
    <property type="match status" value="1"/>
</dbReference>
<dbReference type="InterPro" id="IPR014710">
    <property type="entry name" value="RmlC-like_jellyroll"/>
</dbReference>
<dbReference type="InterPro" id="IPR050807">
    <property type="entry name" value="TransReg_Diox_bact_type"/>
</dbReference>
<evidence type="ECO:0000256" key="1">
    <source>
        <dbReference type="ARBA" id="ARBA00023125"/>
    </source>
</evidence>
<name>A0ABZ2YVD0_9BACT</name>
<dbReference type="Proteomes" id="UP001485459">
    <property type="component" value="Chromosome"/>
</dbReference>
<evidence type="ECO:0000313" key="4">
    <source>
        <dbReference type="Proteomes" id="UP001485459"/>
    </source>
</evidence>
<dbReference type="PROSITE" id="PS50943">
    <property type="entry name" value="HTH_CROC1"/>
    <property type="match status" value="1"/>
</dbReference>
<dbReference type="RefSeq" id="WP_341838397.1">
    <property type="nucleotide sequence ID" value="NZ_CP149822.1"/>
</dbReference>
<accession>A0ABZ2YVD0</accession>
<protein>
    <submittedName>
        <fullName evidence="3">XRE family transcriptional regulator</fullName>
    </submittedName>
</protein>
<dbReference type="InterPro" id="IPR010982">
    <property type="entry name" value="Lambda_DNA-bd_dom_sf"/>
</dbReference>
<dbReference type="CDD" id="cd02209">
    <property type="entry name" value="cupin_XRE_C"/>
    <property type="match status" value="1"/>
</dbReference>
<dbReference type="CDD" id="cd00093">
    <property type="entry name" value="HTH_XRE"/>
    <property type="match status" value="1"/>
</dbReference>
<evidence type="ECO:0000259" key="2">
    <source>
        <dbReference type="PROSITE" id="PS50943"/>
    </source>
</evidence>
<dbReference type="SUPFAM" id="SSF47413">
    <property type="entry name" value="lambda repressor-like DNA-binding domains"/>
    <property type="match status" value="1"/>
</dbReference>
<dbReference type="EMBL" id="CP149822">
    <property type="protein sequence ID" value="WZN43592.1"/>
    <property type="molecule type" value="Genomic_DNA"/>
</dbReference>
<dbReference type="SUPFAM" id="SSF51182">
    <property type="entry name" value="RmlC-like cupins"/>
    <property type="match status" value="1"/>
</dbReference>
<dbReference type="PANTHER" id="PTHR46797">
    <property type="entry name" value="HTH-TYPE TRANSCRIPTIONAL REGULATOR"/>
    <property type="match status" value="1"/>
</dbReference>
<evidence type="ECO:0000313" key="3">
    <source>
        <dbReference type="EMBL" id="WZN43592.1"/>
    </source>
</evidence>
<proteinExistence type="predicted"/>
<dbReference type="Gene3D" id="1.10.260.40">
    <property type="entry name" value="lambda repressor-like DNA-binding domains"/>
    <property type="match status" value="1"/>
</dbReference>
<dbReference type="Pfam" id="PF01381">
    <property type="entry name" value="HTH_3"/>
    <property type="match status" value="1"/>
</dbReference>
<gene>
    <name evidence="3" type="ORF">WJU16_11190</name>
</gene>
<keyword evidence="1" id="KW-0238">DNA-binding</keyword>
<dbReference type="InterPro" id="IPR011051">
    <property type="entry name" value="RmlC_Cupin_sf"/>
</dbReference>
<feature type="domain" description="HTH cro/C1-type" evidence="2">
    <location>
        <begin position="13"/>
        <end position="67"/>
    </location>
</feature>
<dbReference type="SMART" id="SM00530">
    <property type="entry name" value="HTH_XRE"/>
    <property type="match status" value="1"/>
</dbReference>
<dbReference type="InterPro" id="IPR013096">
    <property type="entry name" value="Cupin_2"/>
</dbReference>